<dbReference type="InterPro" id="IPR001763">
    <property type="entry name" value="Rhodanese-like_dom"/>
</dbReference>
<dbReference type="InterPro" id="IPR044240">
    <property type="entry name" value="STR4-like"/>
</dbReference>
<dbReference type="EMBL" id="FNBW01000004">
    <property type="protein sequence ID" value="SDF53906.1"/>
    <property type="molecule type" value="Genomic_DNA"/>
</dbReference>
<evidence type="ECO:0000313" key="3">
    <source>
        <dbReference type="Proteomes" id="UP000198615"/>
    </source>
</evidence>
<proteinExistence type="predicted"/>
<reference evidence="2 3" key="1">
    <citation type="submission" date="2016-10" db="EMBL/GenBank/DDBJ databases">
        <authorList>
            <person name="Varghese N."/>
            <person name="Submissions S."/>
        </authorList>
    </citation>
    <scope>NUCLEOTIDE SEQUENCE [LARGE SCALE GENOMIC DNA]</scope>
    <source>
        <strain evidence="2 3">DSM 18839</strain>
    </source>
</reference>
<comment type="caution">
    <text evidence="2">The sequence shown here is derived from an EMBL/GenBank/DDBJ whole genome shotgun (WGS) entry which is preliminary data.</text>
</comment>
<protein>
    <submittedName>
        <fullName evidence="2">Thiosulfate sulfurtransferase</fullName>
    </submittedName>
</protein>
<gene>
    <name evidence="2" type="ORF">SAMN05660686_01591</name>
</gene>
<dbReference type="SMART" id="SM00450">
    <property type="entry name" value="RHOD"/>
    <property type="match status" value="1"/>
</dbReference>
<organism evidence="2 3">
    <name type="scientific">Thalassobaculum litoreum DSM 18839</name>
    <dbReference type="NCBI Taxonomy" id="1123362"/>
    <lineage>
        <taxon>Bacteria</taxon>
        <taxon>Pseudomonadati</taxon>
        <taxon>Pseudomonadota</taxon>
        <taxon>Alphaproteobacteria</taxon>
        <taxon>Rhodospirillales</taxon>
        <taxon>Thalassobaculaceae</taxon>
        <taxon>Thalassobaculum</taxon>
    </lineage>
</organism>
<dbReference type="OrthoDB" id="9815890at2"/>
<dbReference type="SUPFAM" id="SSF52821">
    <property type="entry name" value="Rhodanese/Cell cycle control phosphatase"/>
    <property type="match status" value="1"/>
</dbReference>
<dbReference type="GO" id="GO:0016740">
    <property type="term" value="F:transferase activity"/>
    <property type="evidence" value="ECO:0007669"/>
    <property type="project" value="UniProtKB-KW"/>
</dbReference>
<dbReference type="PANTHER" id="PTHR47377">
    <property type="entry name" value="RHODANESE-LIKE DOMAIN-CONTAINING PROTEIN 4, CHLOROPLASTIC"/>
    <property type="match status" value="1"/>
</dbReference>
<dbReference type="Gene3D" id="3.40.250.10">
    <property type="entry name" value="Rhodanese-like domain"/>
    <property type="match status" value="1"/>
</dbReference>
<sequence>MTGDGYAGDVTSVEAMEILRNTAGAVLLDVRTDAEWTFVGRPDLSSLGREPVLISWQTFPGMAPNGGFVEAVRRSIQAKDVPVLVMCRSGQRSKSAAIALTEAGYGDCRNISDGFEGPKDEDGHRNTVAGWRANGLPWQQG</sequence>
<keyword evidence="3" id="KW-1185">Reference proteome</keyword>
<dbReference type="Proteomes" id="UP000198615">
    <property type="component" value="Unassembled WGS sequence"/>
</dbReference>
<dbReference type="RefSeq" id="WP_028793309.1">
    <property type="nucleotide sequence ID" value="NZ_FNBW01000004.1"/>
</dbReference>
<dbReference type="InterPro" id="IPR036873">
    <property type="entry name" value="Rhodanese-like_dom_sf"/>
</dbReference>
<dbReference type="PANTHER" id="PTHR47377:SF1">
    <property type="entry name" value="RHODANESE-LIKE DOMAIN-CONTAINING PROTEIN 4, CHLOROPLASTIC"/>
    <property type="match status" value="1"/>
</dbReference>
<dbReference type="AlphaFoldDB" id="A0A8G2EY95"/>
<accession>A0A8G2EY95</accession>
<dbReference type="PROSITE" id="PS50206">
    <property type="entry name" value="RHODANESE_3"/>
    <property type="match status" value="1"/>
</dbReference>
<keyword evidence="2" id="KW-0808">Transferase</keyword>
<feature type="domain" description="Rhodanese" evidence="1">
    <location>
        <begin position="21"/>
        <end position="127"/>
    </location>
</feature>
<evidence type="ECO:0000259" key="1">
    <source>
        <dbReference type="PROSITE" id="PS50206"/>
    </source>
</evidence>
<dbReference type="Pfam" id="PF00581">
    <property type="entry name" value="Rhodanese"/>
    <property type="match status" value="1"/>
</dbReference>
<evidence type="ECO:0000313" key="2">
    <source>
        <dbReference type="EMBL" id="SDF53906.1"/>
    </source>
</evidence>
<name>A0A8G2EY95_9PROT</name>